<organism evidence="10 11">
    <name type="scientific">Lysinibacillus xylanilyticus</name>
    <dbReference type="NCBI Taxonomy" id="582475"/>
    <lineage>
        <taxon>Bacteria</taxon>
        <taxon>Bacillati</taxon>
        <taxon>Bacillota</taxon>
        <taxon>Bacilli</taxon>
        <taxon>Bacillales</taxon>
        <taxon>Bacillaceae</taxon>
        <taxon>Lysinibacillus</taxon>
    </lineage>
</organism>
<dbReference type="NCBIfam" id="TIGR02887">
    <property type="entry name" value="spore_ger_x_C"/>
    <property type="match status" value="1"/>
</dbReference>
<evidence type="ECO:0000256" key="4">
    <source>
        <dbReference type="ARBA" id="ARBA00022729"/>
    </source>
</evidence>
<dbReference type="PANTHER" id="PTHR35789:SF1">
    <property type="entry name" value="SPORE GERMINATION PROTEIN B3"/>
    <property type="match status" value="1"/>
</dbReference>
<dbReference type="Gene3D" id="3.30.300.210">
    <property type="entry name" value="Nutrient germinant receptor protein C, domain 3"/>
    <property type="match status" value="1"/>
</dbReference>
<dbReference type="OrthoDB" id="9816067at2"/>
<keyword evidence="3" id="KW-0309">Germination</keyword>
<dbReference type="RefSeq" id="WP_049665158.1">
    <property type="nucleotide sequence ID" value="NZ_LFXJ01000005.1"/>
</dbReference>
<keyword evidence="5" id="KW-0472">Membrane</keyword>
<evidence type="ECO:0000256" key="1">
    <source>
        <dbReference type="ARBA" id="ARBA00004635"/>
    </source>
</evidence>
<evidence type="ECO:0000259" key="8">
    <source>
        <dbReference type="Pfam" id="PF05504"/>
    </source>
</evidence>
<evidence type="ECO:0000259" key="9">
    <source>
        <dbReference type="Pfam" id="PF25198"/>
    </source>
</evidence>
<evidence type="ECO:0000256" key="5">
    <source>
        <dbReference type="ARBA" id="ARBA00023136"/>
    </source>
</evidence>
<dbReference type="AlphaFoldDB" id="A0A0K9FCZ9"/>
<dbReference type="PROSITE" id="PS51257">
    <property type="entry name" value="PROKAR_LIPOPROTEIN"/>
    <property type="match status" value="1"/>
</dbReference>
<comment type="subcellular location">
    <subcellularLocation>
        <location evidence="1">Membrane</location>
        <topology evidence="1">Lipid-anchor</topology>
    </subcellularLocation>
</comment>
<feature type="domain" description="Spore germination protein N-terminal" evidence="9">
    <location>
        <begin position="23"/>
        <end position="197"/>
    </location>
</feature>
<evidence type="ECO:0000256" key="2">
    <source>
        <dbReference type="ARBA" id="ARBA00007886"/>
    </source>
</evidence>
<keyword evidence="6" id="KW-0564">Palmitate</keyword>
<evidence type="ECO:0000256" key="6">
    <source>
        <dbReference type="ARBA" id="ARBA00023139"/>
    </source>
</evidence>
<dbReference type="GeneID" id="96598216"/>
<evidence type="ECO:0000256" key="3">
    <source>
        <dbReference type="ARBA" id="ARBA00022544"/>
    </source>
</evidence>
<gene>
    <name evidence="10" type="ORF">ACZ11_08055</name>
</gene>
<protein>
    <submittedName>
        <fullName evidence="10">Spore gernimation protein</fullName>
    </submittedName>
</protein>
<reference evidence="11" key="1">
    <citation type="submission" date="2015-07" db="EMBL/GenBank/DDBJ databases">
        <authorList>
            <consortium name="Consortium for Microbial Forensics and Genomics (microFORGE)"/>
            <person name="Knight B.M."/>
            <person name="Roberts D.P."/>
            <person name="Lin D."/>
            <person name="Hari K."/>
            <person name="Fletcher J."/>
            <person name="Melcher U."/>
            <person name="Blagden T."/>
            <person name="Winegar R.A."/>
        </authorList>
    </citation>
    <scope>NUCLEOTIDE SEQUENCE [LARGE SCALE GENOMIC DNA]</scope>
    <source>
        <strain evidence="11">DSM 23493</strain>
    </source>
</reference>
<dbReference type="InterPro" id="IPR046953">
    <property type="entry name" value="Spore_GerAC-like_C"/>
</dbReference>
<proteinExistence type="inferred from homology"/>
<comment type="similarity">
    <text evidence="2">Belongs to the GerABKC lipoprotein family.</text>
</comment>
<dbReference type="GO" id="GO:0009847">
    <property type="term" value="P:spore germination"/>
    <property type="evidence" value="ECO:0007669"/>
    <property type="project" value="InterPro"/>
</dbReference>
<accession>A0A0K9FCZ9</accession>
<dbReference type="InterPro" id="IPR038501">
    <property type="entry name" value="Spore_GerAC_C_sf"/>
</dbReference>
<keyword evidence="4" id="KW-0732">Signal</keyword>
<dbReference type="PATRIC" id="fig|582475.4.peg.1136"/>
<evidence type="ECO:0000313" key="10">
    <source>
        <dbReference type="EMBL" id="KMY32102.1"/>
    </source>
</evidence>
<dbReference type="PANTHER" id="PTHR35789">
    <property type="entry name" value="SPORE GERMINATION PROTEIN B3"/>
    <property type="match status" value="1"/>
</dbReference>
<dbReference type="Pfam" id="PF25198">
    <property type="entry name" value="Spore_GerAC_N"/>
    <property type="match status" value="1"/>
</dbReference>
<dbReference type="Pfam" id="PF05504">
    <property type="entry name" value="Spore_GerAC"/>
    <property type="match status" value="1"/>
</dbReference>
<sequence length="399" mass="44541">MSKFKAICLLMILTLLLSGCWSKRELNELAIVAALGIDKVDDEFEITVQVVDPGEISSKQPSSGRSPVITYHSTGATVFEAIRKMTTETARKLYFSHLQIVVLGDELAKEGINETLDLISRDHEFRNDFDVIVAHEATADEVLNVLTPIEKVPANKLLNSLKTSEKTWGTTESIKIDELINTINNKTTSVVISAIEIKGNKNVGMDQTNVKKSKASVILKYAGLAVFKKGKLIGLLTEDESRSLGFLRDKIQSTIEIIACPKGDTLATEITHSKTKIKGKFEHGAPKIEVLIDVNQNVGEVLCKIDLTKEKSIHFINKKTEEVIKKRIEETIRSVQQNYRVDIFGFGEELHRTNPKEWKKIKKDWLTIFQELPVKVEVHVSTQGVGTMENSLVSKSKGE</sequence>
<keyword evidence="7" id="KW-0449">Lipoprotein</keyword>
<feature type="domain" description="Spore germination GerAC-like C-terminal" evidence="8">
    <location>
        <begin position="223"/>
        <end position="385"/>
    </location>
</feature>
<evidence type="ECO:0000313" key="11">
    <source>
        <dbReference type="Proteomes" id="UP000037326"/>
    </source>
</evidence>
<dbReference type="GO" id="GO:0016020">
    <property type="term" value="C:membrane"/>
    <property type="evidence" value="ECO:0007669"/>
    <property type="project" value="UniProtKB-SubCell"/>
</dbReference>
<dbReference type="Proteomes" id="UP000037326">
    <property type="component" value="Unassembled WGS sequence"/>
</dbReference>
<evidence type="ECO:0000256" key="7">
    <source>
        <dbReference type="ARBA" id="ARBA00023288"/>
    </source>
</evidence>
<dbReference type="InterPro" id="IPR008844">
    <property type="entry name" value="Spore_GerAC-like"/>
</dbReference>
<dbReference type="InterPro" id="IPR057336">
    <property type="entry name" value="GerAC_N"/>
</dbReference>
<dbReference type="Gene3D" id="6.20.190.10">
    <property type="entry name" value="Nutrient germinant receptor protein C, domain 1"/>
    <property type="match status" value="1"/>
</dbReference>
<name>A0A0K9FCZ9_9BACI</name>
<dbReference type="EMBL" id="LFXJ01000005">
    <property type="protein sequence ID" value="KMY32102.1"/>
    <property type="molecule type" value="Genomic_DNA"/>
</dbReference>
<comment type="caution">
    <text evidence="10">The sequence shown here is derived from an EMBL/GenBank/DDBJ whole genome shotgun (WGS) entry which is preliminary data.</text>
</comment>